<keyword evidence="2" id="KW-1185">Reference proteome</keyword>
<reference evidence="2" key="2">
    <citation type="submission" date="2015-01" db="EMBL/GenBank/DDBJ databases">
        <title>Evolutionary Origins and Diversification of the Mycorrhizal Mutualists.</title>
        <authorList>
            <consortium name="DOE Joint Genome Institute"/>
            <consortium name="Mycorrhizal Genomics Consortium"/>
            <person name="Kohler A."/>
            <person name="Kuo A."/>
            <person name="Nagy L.G."/>
            <person name="Floudas D."/>
            <person name="Copeland A."/>
            <person name="Barry K.W."/>
            <person name="Cichocki N."/>
            <person name="Veneault-Fourrey C."/>
            <person name="LaButti K."/>
            <person name="Lindquist E.A."/>
            <person name="Lipzen A."/>
            <person name="Lundell T."/>
            <person name="Morin E."/>
            <person name="Murat C."/>
            <person name="Riley R."/>
            <person name="Ohm R."/>
            <person name="Sun H."/>
            <person name="Tunlid A."/>
            <person name="Henrissat B."/>
            <person name="Grigoriev I.V."/>
            <person name="Hibbett D.S."/>
            <person name="Martin F."/>
        </authorList>
    </citation>
    <scope>NUCLEOTIDE SEQUENCE [LARGE SCALE GENOMIC DNA]</scope>
    <source>
        <strain evidence="2">LaAM-08-1</strain>
    </source>
</reference>
<dbReference type="EMBL" id="KN838587">
    <property type="protein sequence ID" value="KIK02817.1"/>
    <property type="molecule type" value="Genomic_DNA"/>
</dbReference>
<reference evidence="1 2" key="1">
    <citation type="submission" date="2014-04" db="EMBL/GenBank/DDBJ databases">
        <authorList>
            <consortium name="DOE Joint Genome Institute"/>
            <person name="Kuo A."/>
            <person name="Kohler A."/>
            <person name="Nagy L.G."/>
            <person name="Floudas D."/>
            <person name="Copeland A."/>
            <person name="Barry K.W."/>
            <person name="Cichocki N."/>
            <person name="Veneault-Fourrey C."/>
            <person name="LaButti K."/>
            <person name="Lindquist E.A."/>
            <person name="Lipzen A."/>
            <person name="Lundell T."/>
            <person name="Morin E."/>
            <person name="Murat C."/>
            <person name="Sun H."/>
            <person name="Tunlid A."/>
            <person name="Henrissat B."/>
            <person name="Grigoriev I.V."/>
            <person name="Hibbett D.S."/>
            <person name="Martin F."/>
            <person name="Nordberg H.P."/>
            <person name="Cantor M.N."/>
            <person name="Hua S.X."/>
        </authorList>
    </citation>
    <scope>NUCLEOTIDE SEQUENCE [LARGE SCALE GENOMIC DNA]</scope>
    <source>
        <strain evidence="1 2">LaAM-08-1</strain>
    </source>
</reference>
<organism evidence="1 2">
    <name type="scientific">Laccaria amethystina LaAM-08-1</name>
    <dbReference type="NCBI Taxonomy" id="1095629"/>
    <lineage>
        <taxon>Eukaryota</taxon>
        <taxon>Fungi</taxon>
        <taxon>Dikarya</taxon>
        <taxon>Basidiomycota</taxon>
        <taxon>Agaricomycotina</taxon>
        <taxon>Agaricomycetes</taxon>
        <taxon>Agaricomycetidae</taxon>
        <taxon>Agaricales</taxon>
        <taxon>Agaricineae</taxon>
        <taxon>Hydnangiaceae</taxon>
        <taxon>Laccaria</taxon>
    </lineage>
</organism>
<sequence>MSRDRQKFLLTSLVPPPKKKLNSARRRLPSRSSRVCAIVEEFQFDFGVGLGLEEGEESDVVLQCLGQSFSVRWHCESTLTRKDLRGGNIICYTMVTLSHPRYFQPKAIRLRRWSTFESHEKTANRGNWLSA</sequence>
<proteinExistence type="predicted"/>
<evidence type="ECO:0000313" key="1">
    <source>
        <dbReference type="EMBL" id="KIK02817.1"/>
    </source>
</evidence>
<dbReference type="HOGENOM" id="CLU_1927966_0_0_1"/>
<evidence type="ECO:0000313" key="2">
    <source>
        <dbReference type="Proteomes" id="UP000054477"/>
    </source>
</evidence>
<gene>
    <name evidence="1" type="ORF">K443DRAFT_507914</name>
</gene>
<name>A0A0C9XYM1_9AGAR</name>
<protein>
    <submittedName>
        <fullName evidence="1">Uncharacterized protein</fullName>
    </submittedName>
</protein>
<accession>A0A0C9XYM1</accession>
<dbReference type="AlphaFoldDB" id="A0A0C9XYM1"/>
<dbReference type="Proteomes" id="UP000054477">
    <property type="component" value="Unassembled WGS sequence"/>
</dbReference>